<dbReference type="CTD" id="6748957"/>
<protein>
    <recommendedName>
        <fullName evidence="8">Peptidase M12B domain-containing protein</fullName>
    </recommendedName>
</protein>
<evidence type="ECO:0000256" key="3">
    <source>
        <dbReference type="SAM" id="SignalP"/>
    </source>
</evidence>
<dbReference type="InterPro" id="IPR036436">
    <property type="entry name" value="Disintegrin_dom_sf"/>
</dbReference>
<dbReference type="SMART" id="SM00050">
    <property type="entry name" value="DISIN"/>
    <property type="match status" value="1"/>
</dbReference>
<name>B3RJQ4_TRIAD</name>
<proteinExistence type="predicted"/>
<feature type="binding site" evidence="1">
    <location>
        <position position="397"/>
    </location>
    <ligand>
        <name>Zn(2+)</name>
        <dbReference type="ChEBI" id="CHEBI:29105"/>
        <note>catalytic</note>
    </ligand>
</feature>
<dbReference type="KEGG" id="tad:TRIADDRAFT_51548"/>
<dbReference type="PANTHER" id="PTHR45702">
    <property type="entry name" value="ADAM10/ADAM17 METALLOPEPTIDASE FAMILY MEMBER"/>
    <property type="match status" value="1"/>
</dbReference>
<dbReference type="RefSeq" id="XP_002108536.1">
    <property type="nucleotide sequence ID" value="XM_002108500.1"/>
</dbReference>
<dbReference type="InterPro" id="IPR051489">
    <property type="entry name" value="ADAM_Metalloproteinase"/>
</dbReference>
<evidence type="ECO:0008006" key="8">
    <source>
        <dbReference type="Google" id="ProtNLM"/>
    </source>
</evidence>
<dbReference type="OrthoDB" id="2131567at2759"/>
<accession>B3RJQ4</accession>
<dbReference type="eggNOG" id="KOG3658">
    <property type="taxonomic scope" value="Eukaryota"/>
</dbReference>
<evidence type="ECO:0000259" key="5">
    <source>
        <dbReference type="PROSITE" id="PS50215"/>
    </source>
</evidence>
<dbReference type="AlphaFoldDB" id="B3RJQ4"/>
<evidence type="ECO:0000259" key="4">
    <source>
        <dbReference type="PROSITE" id="PS50214"/>
    </source>
</evidence>
<dbReference type="OMA" id="RTHYFIE"/>
<sequence>MVINSIFIVITVLTLISSHGITGYPARPDFMPIDKQLRYYEVITFPKINNRPQQIESTWVTINFTAYQQQFILKCTTDRTLYSSDFDIIYSNGSNYNDDKFNRRRLVTGFVADNVMSNVYGYLHVNGAFQGHIRYNRTHYFIEPAELYFSNVSTDQFIIYALNDVISLKNLTSKNDEETTGRSSRSISNNANKYFDILRPNPDNRLQFDDEFIDHERIKRTANAASAPMACDILIHVDHTYTELHRTPSNVAISVSILLQGINQLYRPIDFDGNGRGDGVNVLFGRLKINTTSDRYASNNPYSGTIGSSVDYILAASAENNTDYCLFFALSARNFSGGALGIAFQSPTPGDAGVCSYFGTFFHLRLGFNTGIVSNLFRRHIMPYARILLVWAHEIGHSYGADHDPADNTTCSPKKQGLYLMTAKSESIDLPNNDEFSICSKSQIAPHLVRGKSSVGCFKHHPVPTCGNGIIDPGEECDCGYYGHCNQPCCNPPYLRIQDTPYTQPNGFLYVPCKLKSTISCNITSNPCYNNATGMYYSTKDKYICIPETACTYASHCTGNQLLSTCLPAQNKPNIITTCLDDYKVCLNGHCNGSLCLQHGYSQCKSSNISRDCELCCQDSLGQCSAISELAKFTNTSRKHVLRGSACSHSKGYCDQKGRCHLVLNPTFSYAQSFLAVSATFGAIITQFLSNYYWIPIVILAMFFLIGVIYFWKKSQSKANDDKFYQNGGYHSYTKSVAL</sequence>
<feature type="domain" description="Disintegrin" evidence="4">
    <location>
        <begin position="463"/>
        <end position="559"/>
    </location>
</feature>
<keyword evidence="2" id="KW-0472">Membrane</keyword>
<organism evidence="6 7">
    <name type="scientific">Trichoplax adhaerens</name>
    <name type="common">Trichoplax reptans</name>
    <dbReference type="NCBI Taxonomy" id="10228"/>
    <lineage>
        <taxon>Eukaryota</taxon>
        <taxon>Metazoa</taxon>
        <taxon>Placozoa</taxon>
        <taxon>Uniplacotomia</taxon>
        <taxon>Trichoplacea</taxon>
        <taxon>Trichoplacidae</taxon>
        <taxon>Trichoplax</taxon>
    </lineage>
</organism>
<feature type="chain" id="PRO_5002798124" description="Peptidase M12B domain-containing protein" evidence="3">
    <location>
        <begin position="24"/>
        <end position="739"/>
    </location>
</feature>
<dbReference type="GO" id="GO:0004222">
    <property type="term" value="F:metalloendopeptidase activity"/>
    <property type="evidence" value="ECO:0000318"/>
    <property type="project" value="GO_Central"/>
</dbReference>
<feature type="binding site" evidence="1">
    <location>
        <position position="403"/>
    </location>
    <ligand>
        <name>Zn(2+)</name>
        <dbReference type="ChEBI" id="CHEBI:29105"/>
        <note>catalytic</note>
    </ligand>
</feature>
<dbReference type="PROSITE" id="PS50214">
    <property type="entry name" value="DISINTEGRIN_2"/>
    <property type="match status" value="1"/>
</dbReference>
<keyword evidence="3" id="KW-0732">Signal</keyword>
<dbReference type="GO" id="GO:0046872">
    <property type="term" value="F:metal ion binding"/>
    <property type="evidence" value="ECO:0007669"/>
    <property type="project" value="UniProtKB-KW"/>
</dbReference>
<dbReference type="EMBL" id="DS985241">
    <property type="protein sequence ID" value="EDV29334.1"/>
    <property type="molecule type" value="Genomic_DNA"/>
</dbReference>
<keyword evidence="7" id="KW-1185">Reference proteome</keyword>
<gene>
    <name evidence="6" type="ORF">TRIADDRAFT_51548</name>
</gene>
<dbReference type="InParanoid" id="B3RJQ4"/>
<dbReference type="Gene3D" id="3.40.390.10">
    <property type="entry name" value="Collagenase (Catalytic Domain)"/>
    <property type="match status" value="1"/>
</dbReference>
<keyword evidence="2" id="KW-0812">Transmembrane</keyword>
<dbReference type="GO" id="GO:0006509">
    <property type="term" value="P:membrane protein ectodomain proteolysis"/>
    <property type="evidence" value="ECO:0000318"/>
    <property type="project" value="GO_Central"/>
</dbReference>
<evidence type="ECO:0000256" key="2">
    <source>
        <dbReference type="SAM" id="Phobius"/>
    </source>
</evidence>
<comment type="caution">
    <text evidence="1">Lacks conserved residue(s) required for the propagation of feature annotation.</text>
</comment>
<feature type="signal peptide" evidence="3">
    <location>
        <begin position="1"/>
        <end position="23"/>
    </location>
</feature>
<keyword evidence="1" id="KW-0479">Metal-binding</keyword>
<feature type="active site" evidence="1">
    <location>
        <position position="394"/>
    </location>
</feature>
<dbReference type="Pfam" id="PF13688">
    <property type="entry name" value="Reprolysin_5"/>
    <property type="match status" value="1"/>
</dbReference>
<dbReference type="PANTHER" id="PTHR45702:SF2">
    <property type="entry name" value="KUZBANIAN, ISOFORM A"/>
    <property type="match status" value="1"/>
</dbReference>
<dbReference type="SUPFAM" id="SSF55486">
    <property type="entry name" value="Metalloproteases ('zincins'), catalytic domain"/>
    <property type="match status" value="1"/>
</dbReference>
<dbReference type="InterPro" id="IPR001590">
    <property type="entry name" value="Peptidase_M12B"/>
</dbReference>
<feature type="transmembrane region" description="Helical" evidence="2">
    <location>
        <begin position="692"/>
        <end position="712"/>
    </location>
</feature>
<dbReference type="GeneID" id="6748957"/>
<evidence type="ECO:0000313" key="6">
    <source>
        <dbReference type="EMBL" id="EDV29334.1"/>
    </source>
</evidence>
<feature type="binding site" evidence="1">
    <location>
        <position position="393"/>
    </location>
    <ligand>
        <name>Zn(2+)</name>
        <dbReference type="ChEBI" id="CHEBI:29105"/>
        <note>catalytic</note>
    </ligand>
</feature>
<evidence type="ECO:0000313" key="7">
    <source>
        <dbReference type="Proteomes" id="UP000009022"/>
    </source>
</evidence>
<keyword evidence="1" id="KW-0862">Zinc</keyword>
<dbReference type="Proteomes" id="UP000009022">
    <property type="component" value="Unassembled WGS sequence"/>
</dbReference>
<reference evidence="6 7" key="1">
    <citation type="journal article" date="2008" name="Nature">
        <title>The Trichoplax genome and the nature of placozoans.</title>
        <authorList>
            <person name="Srivastava M."/>
            <person name="Begovic E."/>
            <person name="Chapman J."/>
            <person name="Putnam N.H."/>
            <person name="Hellsten U."/>
            <person name="Kawashima T."/>
            <person name="Kuo A."/>
            <person name="Mitros T."/>
            <person name="Salamov A."/>
            <person name="Carpenter M.L."/>
            <person name="Signorovitch A.Y."/>
            <person name="Moreno M.A."/>
            <person name="Kamm K."/>
            <person name="Grimwood J."/>
            <person name="Schmutz J."/>
            <person name="Shapiro H."/>
            <person name="Grigoriev I.V."/>
            <person name="Buss L.W."/>
            <person name="Schierwater B."/>
            <person name="Dellaporta S.L."/>
            <person name="Rokhsar D.S."/>
        </authorList>
    </citation>
    <scope>NUCLEOTIDE SEQUENCE [LARGE SCALE GENOMIC DNA]</scope>
    <source>
        <strain evidence="6 7">Grell-BS-1999</strain>
    </source>
</reference>
<evidence type="ECO:0000256" key="1">
    <source>
        <dbReference type="PROSITE-ProRule" id="PRU00276"/>
    </source>
</evidence>
<dbReference type="PROSITE" id="PS50215">
    <property type="entry name" value="ADAM_MEPRO"/>
    <property type="match status" value="1"/>
</dbReference>
<dbReference type="GO" id="GO:0007219">
    <property type="term" value="P:Notch signaling pathway"/>
    <property type="evidence" value="ECO:0000318"/>
    <property type="project" value="GO_Central"/>
</dbReference>
<feature type="domain" description="Peptidase M12B" evidence="5">
    <location>
        <begin position="229"/>
        <end position="444"/>
    </location>
</feature>
<dbReference type="GO" id="GO:0005886">
    <property type="term" value="C:plasma membrane"/>
    <property type="evidence" value="ECO:0000318"/>
    <property type="project" value="GO_Central"/>
</dbReference>
<dbReference type="InterPro" id="IPR001762">
    <property type="entry name" value="Disintegrin_dom"/>
</dbReference>
<keyword evidence="2" id="KW-1133">Transmembrane helix</keyword>
<dbReference type="PhylomeDB" id="B3RJQ4"/>
<dbReference type="HOGENOM" id="CLU_004602_0_1_1"/>
<dbReference type="InterPro" id="IPR024079">
    <property type="entry name" value="MetalloPept_cat_dom_sf"/>
</dbReference>
<dbReference type="Gene3D" id="4.10.70.10">
    <property type="entry name" value="Disintegrin domain"/>
    <property type="match status" value="1"/>
</dbReference>